<evidence type="ECO:0000313" key="3">
    <source>
        <dbReference type="EMBL" id="SOC23503.1"/>
    </source>
</evidence>
<evidence type="ECO:0000313" key="4">
    <source>
        <dbReference type="Proteomes" id="UP000219636"/>
    </source>
</evidence>
<feature type="transmembrane region" description="Helical" evidence="1">
    <location>
        <begin position="21"/>
        <end position="39"/>
    </location>
</feature>
<feature type="transmembrane region" description="Helical" evidence="1">
    <location>
        <begin position="51"/>
        <end position="75"/>
    </location>
</feature>
<protein>
    <submittedName>
        <fullName evidence="3">Putative solute:sodium symporter small subunit</fullName>
    </submittedName>
</protein>
<keyword evidence="1" id="KW-1133">Transmembrane helix</keyword>
<gene>
    <name evidence="3" type="ORF">SAMN05880501_11593</name>
</gene>
<keyword evidence="1" id="KW-0812">Transmembrane</keyword>
<dbReference type="Pfam" id="PF13937">
    <property type="entry name" value="DUF4212"/>
    <property type="match status" value="1"/>
</dbReference>
<dbReference type="Proteomes" id="UP000219636">
    <property type="component" value="Unassembled WGS sequence"/>
</dbReference>
<dbReference type="AlphaFoldDB" id="A0A285TM21"/>
<reference evidence="4" key="1">
    <citation type="submission" date="2017-08" db="EMBL/GenBank/DDBJ databases">
        <authorList>
            <person name="Varghese N."/>
            <person name="Submissions S."/>
        </authorList>
    </citation>
    <scope>NUCLEOTIDE SEQUENCE [LARGE SCALE GENOMIC DNA]</scope>
    <source>
        <strain evidence="4">JC22</strain>
    </source>
</reference>
<evidence type="ECO:0000256" key="1">
    <source>
        <dbReference type="SAM" id="Phobius"/>
    </source>
</evidence>
<keyword evidence="4" id="KW-1185">Reference proteome</keyword>
<proteinExistence type="predicted"/>
<feature type="domain" description="Sodium symporter small subunit" evidence="2">
    <location>
        <begin position="11"/>
        <end position="86"/>
    </location>
</feature>
<dbReference type="EMBL" id="OBMQ01000015">
    <property type="protein sequence ID" value="SOC23503.1"/>
    <property type="molecule type" value="Genomic_DNA"/>
</dbReference>
<keyword evidence="1" id="KW-0472">Membrane</keyword>
<sequence>MVKKIDKIKADAYFREKNTYMVIYFIIWAIVSYGVVLFAEPLSNVYFNGFPFHYFMGAQGALAVFIILLFVNAFVGDKIDKKYGIDDKRNEEIGRNTTVDH</sequence>
<dbReference type="InterPro" id="IPR019886">
    <property type="entry name" value="Na_symporter_ssu"/>
</dbReference>
<name>A0A285TM21_9BACL</name>
<organism evidence="3 4">
    <name type="scientific">Ureibacillus xyleni</name>
    <dbReference type="NCBI Taxonomy" id="614648"/>
    <lineage>
        <taxon>Bacteria</taxon>
        <taxon>Bacillati</taxon>
        <taxon>Bacillota</taxon>
        <taxon>Bacilli</taxon>
        <taxon>Bacillales</taxon>
        <taxon>Caryophanaceae</taxon>
        <taxon>Ureibacillus</taxon>
    </lineage>
</organism>
<dbReference type="NCBIfam" id="TIGR03647">
    <property type="entry name" value="Na_symport_sm"/>
    <property type="match status" value="1"/>
</dbReference>
<evidence type="ECO:0000259" key="2">
    <source>
        <dbReference type="Pfam" id="PF13937"/>
    </source>
</evidence>
<accession>A0A285TM21</accession>